<evidence type="ECO:0000313" key="3">
    <source>
        <dbReference type="EMBL" id="TSJ44082.1"/>
    </source>
</evidence>
<dbReference type="PANTHER" id="PTHR39200:SF1">
    <property type="entry name" value="AUTO-TRANSPORTER ADHESIN HEAD GIN DOMAIN-CONTAINING PROTEIN-RELATED"/>
    <property type="match status" value="1"/>
</dbReference>
<dbReference type="OrthoDB" id="942536at2"/>
<evidence type="ECO:0000256" key="1">
    <source>
        <dbReference type="SAM" id="SignalP"/>
    </source>
</evidence>
<feature type="signal peptide" evidence="1">
    <location>
        <begin position="1"/>
        <end position="21"/>
    </location>
</feature>
<dbReference type="PANTHER" id="PTHR39200">
    <property type="entry name" value="HYPOTHETICAL EXPORTED PROTEIN"/>
    <property type="match status" value="1"/>
</dbReference>
<evidence type="ECO:0000313" key="4">
    <source>
        <dbReference type="Proteomes" id="UP000318733"/>
    </source>
</evidence>
<evidence type="ECO:0000259" key="2">
    <source>
        <dbReference type="Pfam" id="PF10988"/>
    </source>
</evidence>
<dbReference type="EMBL" id="VLPK01000001">
    <property type="protein sequence ID" value="TSJ44082.1"/>
    <property type="molecule type" value="Genomic_DNA"/>
</dbReference>
<dbReference type="AlphaFoldDB" id="A0A556MW34"/>
<comment type="caution">
    <text evidence="3">The sequence shown here is derived from an EMBL/GenBank/DDBJ whole genome shotgun (WGS) entry which is preliminary data.</text>
</comment>
<keyword evidence="4" id="KW-1185">Reference proteome</keyword>
<keyword evidence="1" id="KW-0732">Signal</keyword>
<name>A0A556MW34_9SPHI</name>
<gene>
    <name evidence="3" type="ORF">FO440_07875</name>
</gene>
<proteinExistence type="predicted"/>
<organism evidence="3 4">
    <name type="scientific">Mucilaginibacter corticis</name>
    <dbReference type="NCBI Taxonomy" id="2597670"/>
    <lineage>
        <taxon>Bacteria</taxon>
        <taxon>Pseudomonadati</taxon>
        <taxon>Bacteroidota</taxon>
        <taxon>Sphingobacteriia</taxon>
        <taxon>Sphingobacteriales</taxon>
        <taxon>Sphingobacteriaceae</taxon>
        <taxon>Mucilaginibacter</taxon>
    </lineage>
</organism>
<reference evidence="3 4" key="1">
    <citation type="submission" date="2019-07" db="EMBL/GenBank/DDBJ databases">
        <authorList>
            <person name="Huq M.A."/>
        </authorList>
    </citation>
    <scope>NUCLEOTIDE SEQUENCE [LARGE SCALE GENOMIC DNA]</scope>
    <source>
        <strain evidence="3 4">MAH-19</strain>
    </source>
</reference>
<feature type="chain" id="PRO_5022005231" evidence="1">
    <location>
        <begin position="22"/>
        <end position="250"/>
    </location>
</feature>
<feature type="domain" description="Putative auto-transporter adhesin head GIN" evidence="2">
    <location>
        <begin position="31"/>
        <end position="151"/>
    </location>
</feature>
<dbReference type="Proteomes" id="UP000318733">
    <property type="component" value="Unassembled WGS sequence"/>
</dbReference>
<dbReference type="Pfam" id="PF10988">
    <property type="entry name" value="DUF2807"/>
    <property type="match status" value="1"/>
</dbReference>
<dbReference type="Gene3D" id="2.160.20.120">
    <property type="match status" value="1"/>
</dbReference>
<sequence>MRTIKNLIVLAIMLVPAFCIAQETQTRKVDPFNQVRVGGSFNVFINYGNEEQVKIEPKEGDPAKILTEVKDGILKVRTADNERNIRAIIYITYKKLESIEKSGSGDLTCQSDLAADNFRLSNGGSGNIVADKPIKAKRLNVSCSGSGNMKLADIEAKDFDLSLAGSSNVAIASGQVQNSSISVAGSGNIRAFGVKSDKCALSISGSSRLEISAAQSLEVAASGSSEVLYKGNAQLAKISTSGSTQIKKVD</sequence>
<dbReference type="InterPro" id="IPR021255">
    <property type="entry name" value="DUF2807"/>
</dbReference>
<accession>A0A556MW34</accession>
<protein>
    <submittedName>
        <fullName evidence="3">DUF2807 domain-containing protein</fullName>
    </submittedName>
</protein>
<dbReference type="RefSeq" id="WP_144247646.1">
    <property type="nucleotide sequence ID" value="NZ_VLPK01000001.1"/>
</dbReference>